<dbReference type="EMBL" id="LVLJ01003300">
    <property type="protein sequence ID" value="OAE21991.1"/>
    <property type="molecule type" value="Genomic_DNA"/>
</dbReference>
<evidence type="ECO:0000313" key="6">
    <source>
        <dbReference type="Proteomes" id="UP001162541"/>
    </source>
</evidence>
<dbReference type="InterPro" id="IPR011604">
    <property type="entry name" value="PDDEXK-like_dom_sf"/>
</dbReference>
<dbReference type="Proteomes" id="UP001162541">
    <property type="component" value="Chromosome 3"/>
</dbReference>
<sequence length="523" mass="58417">MEVELDVASGAGSMLEGDDLSQVPEIPFEEVDDEEMAAIESAFLHAQSLASAYHSIKSAQIIFGSSLVHGRQIANSTSGLLLATSDVRKESFVYTVTSSLSAQEQHYRAGASQGFYHQTGSSQKSVDVSRFSEGEESESQSGSQSTVTTAAGDFLAGVAKNSPAAEGTILWSTDPSDAMLVGSQSSVPVTRVSESENYVDIEDTGASVCTKSDDSANASSSMSLLLRHRSRRGLSVTDFTASEWCEKQVEFSMTRGKPEKTPAMKAGSERHLQLEVEVVTRVEIEIKTKEDAWATRLLNFISGSRQLLSEGLTRELPVLGLLSGTWIVGIIDEIRLVEKDGQEYPLLVDTKTRRRRTPPSEPQKRNARLQLMSYKYLWDTMVETGLPFESFFQHFNLSPHQKFCSDVRLHASSFYQDCEIKCLQDLLPQIANEVVNYPSSLDTLLLRYEWQADQSLLGEDEFDFEHDWLMDRWQWHLQFWKGRRQAYAVPEEETWKCRHCSFASVCKPVKSPPPPDNMLSQSS</sequence>
<dbReference type="Pfam" id="PF09810">
    <property type="entry name" value="Exo5"/>
    <property type="match status" value="3"/>
</dbReference>
<protein>
    <recommendedName>
        <fullName evidence="7">Exonuclease V</fullName>
    </recommendedName>
</protein>
<evidence type="ECO:0008006" key="7">
    <source>
        <dbReference type="Google" id="ProtNLM"/>
    </source>
</evidence>
<reference evidence="6" key="3">
    <citation type="journal article" date="2020" name="Curr. Biol.">
        <title>Chromatin organization in early land plants reveals an ancestral association between H3K27me3, transposons, and constitutive heterochromatin.</title>
        <authorList>
            <person name="Montgomery S.A."/>
            <person name="Tanizawa Y."/>
            <person name="Galik B."/>
            <person name="Wang N."/>
            <person name="Ito T."/>
            <person name="Mochizuki T."/>
            <person name="Akimcheva S."/>
            <person name="Bowman J.L."/>
            <person name="Cognat V."/>
            <person name="Marechal-Drouard L."/>
            <person name="Ekker H."/>
            <person name="Hong S.F."/>
            <person name="Kohchi T."/>
            <person name="Lin S.S."/>
            <person name="Liu L.D."/>
            <person name="Nakamura Y."/>
            <person name="Valeeva L.R."/>
            <person name="Shakirov E.V."/>
            <person name="Shippen D.E."/>
            <person name="Wei W.L."/>
            <person name="Yagura M."/>
            <person name="Yamaoka S."/>
            <person name="Yamato K.T."/>
            <person name="Liu C."/>
            <person name="Berger F."/>
        </authorList>
    </citation>
    <scope>NUCLEOTIDE SEQUENCE [LARGE SCALE GENOMIC DNA]</scope>
    <source>
        <strain evidence="6">Tak-1</strain>
    </source>
</reference>
<dbReference type="Proteomes" id="UP000077202">
    <property type="component" value="Unassembled WGS sequence"/>
</dbReference>
<organism evidence="4 5">
    <name type="scientific">Marchantia polymorpha subsp. ruderalis</name>
    <dbReference type="NCBI Taxonomy" id="1480154"/>
    <lineage>
        <taxon>Eukaryota</taxon>
        <taxon>Viridiplantae</taxon>
        <taxon>Streptophyta</taxon>
        <taxon>Embryophyta</taxon>
        <taxon>Marchantiophyta</taxon>
        <taxon>Marchantiopsida</taxon>
        <taxon>Marchantiidae</taxon>
        <taxon>Marchantiales</taxon>
        <taxon>Marchantiaceae</taxon>
        <taxon>Marchantia</taxon>
    </lineage>
</organism>
<feature type="region of interest" description="Disordered" evidence="2">
    <location>
        <begin position="126"/>
        <end position="146"/>
    </location>
</feature>
<name>A0A176VNZ1_MARPO</name>
<comment type="similarity">
    <text evidence="1">Belongs to the EXO5 family.</text>
</comment>
<dbReference type="AlphaFoldDB" id="A0A176VNZ1"/>
<dbReference type="Gene3D" id="3.90.320.10">
    <property type="match status" value="1"/>
</dbReference>
<gene>
    <name evidence="4" type="ORF">AXG93_4382s1220</name>
    <name evidence="3" type="ORF">Mp_3g14370</name>
</gene>
<evidence type="ECO:0000313" key="4">
    <source>
        <dbReference type="EMBL" id="OAE21991.1"/>
    </source>
</evidence>
<evidence type="ECO:0000256" key="1">
    <source>
        <dbReference type="ARBA" id="ARBA00009797"/>
    </source>
</evidence>
<evidence type="ECO:0000313" key="5">
    <source>
        <dbReference type="Proteomes" id="UP000077202"/>
    </source>
</evidence>
<dbReference type="PANTHER" id="PTHR14464">
    <property type="entry name" value="EXONUCLEASE V"/>
    <property type="match status" value="1"/>
</dbReference>
<reference evidence="3" key="2">
    <citation type="journal article" date="2019" name="Curr. Biol.">
        <title>Chromatin organization in early land plants reveals an ancestral association between H3K27me3, transposons, and constitutive heterochromatin.</title>
        <authorList>
            <person name="Montgomery S.A."/>
            <person name="Tanizawa Y."/>
            <person name="Galik B."/>
            <person name="Wang N."/>
            <person name="Ito T."/>
            <person name="Mochizuki T."/>
            <person name="Akimcheva S."/>
            <person name="Bowman J."/>
            <person name="Cognat V."/>
            <person name="Drouard L."/>
            <person name="Ekker H."/>
            <person name="Houng S."/>
            <person name="Kohchi T."/>
            <person name="Lin S."/>
            <person name="Liu L.D."/>
            <person name="Nakamura Y."/>
            <person name="Valeeva L.R."/>
            <person name="Shakirov E.V."/>
            <person name="Shippen D.E."/>
            <person name="Wei W."/>
            <person name="Yagura M."/>
            <person name="Yamaoka S."/>
            <person name="Yamato K.T."/>
            <person name="Liu C."/>
            <person name="Berger F."/>
        </authorList>
    </citation>
    <scope>NUCLEOTIDE SEQUENCE [LARGE SCALE GENOMIC DNA]</scope>
    <source>
        <strain evidence="3">Tak-1</strain>
    </source>
</reference>
<dbReference type="PANTHER" id="PTHR14464:SF4">
    <property type="entry name" value="EXONUCLEASE V"/>
    <property type="match status" value="1"/>
</dbReference>
<proteinExistence type="inferred from homology"/>
<reference evidence="4 5" key="1">
    <citation type="submission" date="2016-03" db="EMBL/GenBank/DDBJ databases">
        <title>Mechanisms controlling the formation of the plant cell surface in tip-growing cells are functionally conserved among land plants.</title>
        <authorList>
            <person name="Honkanen S."/>
            <person name="Jones V.A."/>
            <person name="Morieri G."/>
            <person name="Champion C."/>
            <person name="Hetherington A.J."/>
            <person name="Kelly S."/>
            <person name="Saint-Marcoux D."/>
            <person name="Proust H."/>
            <person name="Prescott H."/>
            <person name="Dolan L."/>
        </authorList>
    </citation>
    <scope>NUCLEOTIDE SEQUENCE [LARGE SCALE GENOMIC DNA]</scope>
    <source>
        <strain evidence="5">cv. Tak-1 and cv. Tak-2</strain>
        <tissue evidence="4">Whole gametophyte</tissue>
    </source>
</reference>
<evidence type="ECO:0000256" key="2">
    <source>
        <dbReference type="SAM" id="MobiDB-lite"/>
    </source>
</evidence>
<dbReference type="GO" id="GO:0036297">
    <property type="term" value="P:interstrand cross-link repair"/>
    <property type="evidence" value="ECO:0007669"/>
    <property type="project" value="TreeGrafter"/>
</dbReference>
<dbReference type="EMBL" id="AP019868">
    <property type="protein sequence ID" value="BBN05586.1"/>
    <property type="molecule type" value="Genomic_DNA"/>
</dbReference>
<evidence type="ECO:0000313" key="3">
    <source>
        <dbReference type="EMBL" id="BBN05586.1"/>
    </source>
</evidence>
<dbReference type="InterPro" id="IPR019190">
    <property type="entry name" value="EXOV"/>
</dbReference>
<accession>A0A176VNZ1</accession>
<keyword evidence="5" id="KW-1185">Reference proteome</keyword>
<dbReference type="GO" id="GO:0045145">
    <property type="term" value="F:single-stranded DNA 5'-3' DNA exonuclease activity"/>
    <property type="evidence" value="ECO:0007669"/>
    <property type="project" value="InterPro"/>
</dbReference>
<dbReference type="GO" id="GO:0005634">
    <property type="term" value="C:nucleus"/>
    <property type="evidence" value="ECO:0007669"/>
    <property type="project" value="TreeGrafter"/>
</dbReference>